<dbReference type="SUPFAM" id="SSF48726">
    <property type="entry name" value="Immunoglobulin"/>
    <property type="match status" value="1"/>
</dbReference>
<dbReference type="Proteomes" id="UP000827986">
    <property type="component" value="Unassembled WGS sequence"/>
</dbReference>
<accession>A0A9D4B5E6</accession>
<feature type="domain" description="Ig-like" evidence="2">
    <location>
        <begin position="20"/>
        <end position="105"/>
    </location>
</feature>
<dbReference type="PROSITE" id="PS50835">
    <property type="entry name" value="IG_LIKE"/>
    <property type="match status" value="1"/>
</dbReference>
<evidence type="ECO:0000313" key="3">
    <source>
        <dbReference type="EMBL" id="KAH1181034.1"/>
    </source>
</evidence>
<dbReference type="Gene3D" id="2.60.40.10">
    <property type="entry name" value="Immunoglobulins"/>
    <property type="match status" value="1"/>
</dbReference>
<feature type="non-terminal residue" evidence="3">
    <location>
        <position position="1"/>
    </location>
</feature>
<feature type="transmembrane region" description="Helical" evidence="1">
    <location>
        <begin position="131"/>
        <end position="156"/>
    </location>
</feature>
<evidence type="ECO:0000259" key="2">
    <source>
        <dbReference type="PROSITE" id="PS50835"/>
    </source>
</evidence>
<evidence type="ECO:0000256" key="1">
    <source>
        <dbReference type="SAM" id="Phobius"/>
    </source>
</evidence>
<dbReference type="InterPro" id="IPR036179">
    <property type="entry name" value="Ig-like_dom_sf"/>
</dbReference>
<reference evidence="3" key="1">
    <citation type="submission" date="2021-09" db="EMBL/GenBank/DDBJ databases">
        <title>The genome of Mauremys mutica provides insights into the evolution of semi-aquatic lifestyle.</title>
        <authorList>
            <person name="Gong S."/>
            <person name="Gao Y."/>
        </authorList>
    </citation>
    <scope>NUCLEOTIDE SEQUENCE</scope>
    <source>
        <strain evidence="3">MM-2020</strain>
        <tissue evidence="3">Muscle</tissue>
    </source>
</reference>
<protein>
    <recommendedName>
        <fullName evidence="2">Ig-like domain-containing protein</fullName>
    </recommendedName>
</protein>
<dbReference type="InterPro" id="IPR013783">
    <property type="entry name" value="Ig-like_fold"/>
</dbReference>
<evidence type="ECO:0000313" key="4">
    <source>
        <dbReference type="Proteomes" id="UP000827986"/>
    </source>
</evidence>
<keyword evidence="4" id="KW-1185">Reference proteome</keyword>
<name>A0A9D4B5E6_9SAUR</name>
<dbReference type="AlphaFoldDB" id="A0A9D4B5E6"/>
<keyword evidence="1" id="KW-1133">Transmembrane helix</keyword>
<dbReference type="InterPro" id="IPR007110">
    <property type="entry name" value="Ig-like_dom"/>
</dbReference>
<organism evidence="3 4">
    <name type="scientific">Mauremys mutica</name>
    <name type="common">yellowpond turtle</name>
    <dbReference type="NCBI Taxonomy" id="74926"/>
    <lineage>
        <taxon>Eukaryota</taxon>
        <taxon>Metazoa</taxon>
        <taxon>Chordata</taxon>
        <taxon>Craniata</taxon>
        <taxon>Vertebrata</taxon>
        <taxon>Euteleostomi</taxon>
        <taxon>Archelosauria</taxon>
        <taxon>Testudinata</taxon>
        <taxon>Testudines</taxon>
        <taxon>Cryptodira</taxon>
        <taxon>Durocryptodira</taxon>
        <taxon>Testudinoidea</taxon>
        <taxon>Geoemydidae</taxon>
        <taxon>Geoemydinae</taxon>
        <taxon>Mauremys</taxon>
    </lineage>
</organism>
<keyword evidence="1" id="KW-0812">Transmembrane</keyword>
<dbReference type="EMBL" id="JAHDVG010000469">
    <property type="protein sequence ID" value="KAH1181034.1"/>
    <property type="molecule type" value="Genomic_DNA"/>
</dbReference>
<comment type="caution">
    <text evidence="3">The sequence shown here is derived from an EMBL/GenBank/DDBJ whole genome shotgun (WGS) entry which is preliminary data.</text>
</comment>
<proteinExistence type="predicted"/>
<sequence length="179" mass="19019">PALQVTSQESCHPEGSLPAPQLSLNVSLAHAGDTVTFRCLVPGESPMTRVIFCEDGQEAASQPITPGRFSYDFTHRVSGPGDAGDFSCWYQHRGDNNELVNSNLSTPKTLSVTDAEPVQDGGDPAIPAWDLYLILGILVPCALLLGLLGLLGDAAIGQFCSPRMLPPKNEDAVTYAALR</sequence>
<keyword evidence="1" id="KW-0472">Membrane</keyword>
<gene>
    <name evidence="3" type="ORF">KIL84_001968</name>
</gene>